<sequence length="282" mass="29993">MRSSPQLQFLKDRYATLPYLTTLVACVIFGLYVSGLLFASSLPLSFALSPTAVLHGGIHRLVTYPLVHQNFAHFFFNMAALVPVLSSFEEETGTIGTAGCLFLFSVVPGLAYTITALLFSSNLITLGASGWVFTLMAYFSLKDYAVRPSIYLTPTVQIPTWSTPIITLIVIALLLPGSSFLGHVYGLLAGYGYGLGYLNFGKIPQQAILNSETVLVKYNLTKAIPRFISDDSASKHRVIIDTTVDAGVPSGNASPVLSPTSGGAGQGGQGRAFSGQGRPLGS</sequence>
<protein>
    <submittedName>
        <fullName evidence="1">Uncharacterized protein</fullName>
    </submittedName>
</protein>
<dbReference type="EMBL" id="MU970035">
    <property type="protein sequence ID" value="KAK9326271.1"/>
    <property type="molecule type" value="Genomic_DNA"/>
</dbReference>
<comment type="caution">
    <text evidence="1">The sequence shown here is derived from an EMBL/GenBank/DDBJ whole genome shotgun (WGS) entry which is preliminary data.</text>
</comment>
<name>A0ACC3TZI1_9ASCO</name>
<accession>A0ACC3TZI1</accession>
<dbReference type="Proteomes" id="UP001489719">
    <property type="component" value="Unassembled WGS sequence"/>
</dbReference>
<keyword evidence="2" id="KW-1185">Reference proteome</keyword>
<gene>
    <name evidence="1" type="ORF">V1517DRAFT_312275</name>
</gene>
<organism evidence="1 2">
    <name type="scientific">Lipomyces orientalis</name>
    <dbReference type="NCBI Taxonomy" id="1233043"/>
    <lineage>
        <taxon>Eukaryota</taxon>
        <taxon>Fungi</taxon>
        <taxon>Dikarya</taxon>
        <taxon>Ascomycota</taxon>
        <taxon>Saccharomycotina</taxon>
        <taxon>Lipomycetes</taxon>
        <taxon>Lipomycetales</taxon>
        <taxon>Lipomycetaceae</taxon>
        <taxon>Lipomyces</taxon>
    </lineage>
</organism>
<proteinExistence type="predicted"/>
<reference evidence="2" key="1">
    <citation type="journal article" date="2024" name="Front. Bioeng. Biotechnol.">
        <title>Genome-scale model development and genomic sequencing of the oleaginous clade Lipomyces.</title>
        <authorList>
            <person name="Czajka J.J."/>
            <person name="Han Y."/>
            <person name="Kim J."/>
            <person name="Mondo S.J."/>
            <person name="Hofstad B.A."/>
            <person name="Robles A."/>
            <person name="Haridas S."/>
            <person name="Riley R."/>
            <person name="LaButti K."/>
            <person name="Pangilinan J."/>
            <person name="Andreopoulos W."/>
            <person name="Lipzen A."/>
            <person name="Yan J."/>
            <person name="Wang M."/>
            <person name="Ng V."/>
            <person name="Grigoriev I.V."/>
            <person name="Spatafora J.W."/>
            <person name="Magnuson J.K."/>
            <person name="Baker S.E."/>
            <person name="Pomraning K.R."/>
        </authorList>
    </citation>
    <scope>NUCLEOTIDE SEQUENCE [LARGE SCALE GENOMIC DNA]</scope>
    <source>
        <strain evidence="2">CBS 10300</strain>
    </source>
</reference>
<evidence type="ECO:0000313" key="2">
    <source>
        <dbReference type="Proteomes" id="UP001489719"/>
    </source>
</evidence>
<evidence type="ECO:0000313" key="1">
    <source>
        <dbReference type="EMBL" id="KAK9326271.1"/>
    </source>
</evidence>